<dbReference type="Proteomes" id="UP000811246">
    <property type="component" value="Chromosome 9"/>
</dbReference>
<organism evidence="1 2">
    <name type="scientific">Carya illinoinensis</name>
    <name type="common">Pecan</name>
    <dbReference type="NCBI Taxonomy" id="32201"/>
    <lineage>
        <taxon>Eukaryota</taxon>
        <taxon>Viridiplantae</taxon>
        <taxon>Streptophyta</taxon>
        <taxon>Embryophyta</taxon>
        <taxon>Tracheophyta</taxon>
        <taxon>Spermatophyta</taxon>
        <taxon>Magnoliopsida</taxon>
        <taxon>eudicotyledons</taxon>
        <taxon>Gunneridae</taxon>
        <taxon>Pentapetalae</taxon>
        <taxon>rosids</taxon>
        <taxon>fabids</taxon>
        <taxon>Fagales</taxon>
        <taxon>Juglandaceae</taxon>
        <taxon>Carya</taxon>
    </lineage>
</organism>
<proteinExistence type="predicted"/>
<name>A0A922J6X3_CARIL</name>
<evidence type="ECO:0000313" key="1">
    <source>
        <dbReference type="EMBL" id="KAG6695648.1"/>
    </source>
</evidence>
<sequence length="99" mass="11195">MPLKSTAMAQLQRVLKNKTFSSSKDLSWSSKVLSLRSCHKHHIMHRRIIFQIALICCLLLKFGPLAKAASTIFGITHAISSRTNTSFQRILAVSQCRKR</sequence>
<accession>A0A922J6X3</accession>
<protein>
    <submittedName>
        <fullName evidence="1">Uncharacterized protein</fullName>
    </submittedName>
</protein>
<gene>
    <name evidence="1" type="ORF">I3842_09G108400</name>
</gene>
<dbReference type="EMBL" id="CM031833">
    <property type="protein sequence ID" value="KAG6695648.1"/>
    <property type="molecule type" value="Genomic_DNA"/>
</dbReference>
<dbReference type="AlphaFoldDB" id="A0A922J6X3"/>
<reference evidence="1" key="1">
    <citation type="submission" date="2021-01" db="EMBL/GenBank/DDBJ databases">
        <authorList>
            <person name="Lovell J.T."/>
            <person name="Bentley N."/>
            <person name="Bhattarai G."/>
            <person name="Jenkins J.W."/>
            <person name="Sreedasyam A."/>
            <person name="Alarcon Y."/>
            <person name="Bock C."/>
            <person name="Boston L."/>
            <person name="Carlson J."/>
            <person name="Cervantes K."/>
            <person name="Clermont K."/>
            <person name="Krom N."/>
            <person name="Kubenka K."/>
            <person name="Mamidi S."/>
            <person name="Mattison C."/>
            <person name="Monteros M."/>
            <person name="Pisani C."/>
            <person name="Plott C."/>
            <person name="Rajasekar S."/>
            <person name="Rhein H.S."/>
            <person name="Rohla C."/>
            <person name="Song M."/>
            <person name="Hilaire R.S."/>
            <person name="Shu S."/>
            <person name="Wells L."/>
            <person name="Wang X."/>
            <person name="Webber J."/>
            <person name="Heerema R.J."/>
            <person name="Klein P."/>
            <person name="Conner P."/>
            <person name="Grauke L."/>
            <person name="Grimwood J."/>
            <person name="Schmutz J."/>
            <person name="Randall J.J."/>
        </authorList>
    </citation>
    <scope>NUCLEOTIDE SEQUENCE</scope>
    <source>
        <tissue evidence="1">Leaf</tissue>
    </source>
</reference>
<evidence type="ECO:0000313" key="2">
    <source>
        <dbReference type="Proteomes" id="UP000811246"/>
    </source>
</evidence>
<comment type="caution">
    <text evidence="1">The sequence shown here is derived from an EMBL/GenBank/DDBJ whole genome shotgun (WGS) entry which is preliminary data.</text>
</comment>